<feature type="region of interest" description="Disordered" evidence="1">
    <location>
        <begin position="1"/>
        <end position="21"/>
    </location>
</feature>
<evidence type="ECO:0000256" key="1">
    <source>
        <dbReference type="SAM" id="MobiDB-lite"/>
    </source>
</evidence>
<evidence type="ECO:0000313" key="4">
    <source>
        <dbReference type="Proteomes" id="UP000604341"/>
    </source>
</evidence>
<organism evidence="3 4">
    <name type="scientific">Deinococcus radiotolerans</name>
    <dbReference type="NCBI Taxonomy" id="1309407"/>
    <lineage>
        <taxon>Bacteria</taxon>
        <taxon>Thermotogati</taxon>
        <taxon>Deinococcota</taxon>
        <taxon>Deinococci</taxon>
        <taxon>Deinococcales</taxon>
        <taxon>Deinococcaceae</taxon>
        <taxon>Deinococcus</taxon>
    </lineage>
</organism>
<name>A0ABQ2FMB1_9DEIO</name>
<feature type="transmembrane region" description="Helical" evidence="2">
    <location>
        <begin position="33"/>
        <end position="51"/>
    </location>
</feature>
<keyword evidence="4" id="KW-1185">Reference proteome</keyword>
<protein>
    <recommendedName>
        <fullName evidence="5">K(+)-transporting ATPase subunit F</fullName>
    </recommendedName>
</protein>
<evidence type="ECO:0000313" key="3">
    <source>
        <dbReference type="EMBL" id="GGL04591.1"/>
    </source>
</evidence>
<keyword evidence="2" id="KW-1133">Transmembrane helix</keyword>
<dbReference type="Pfam" id="PF09604">
    <property type="entry name" value="Potass_KdpF"/>
    <property type="match status" value="1"/>
</dbReference>
<comment type="caution">
    <text evidence="3">The sequence shown here is derived from an EMBL/GenBank/DDBJ whole genome shotgun (WGS) entry which is preliminary data.</text>
</comment>
<evidence type="ECO:0008006" key="5">
    <source>
        <dbReference type="Google" id="ProtNLM"/>
    </source>
</evidence>
<sequence length="56" mass="5890">MGGVGTGHLARGVGRSEHTARVGGRRRLGGMNALLLILVLALGAYLLYALVKAERF</sequence>
<keyword evidence="2" id="KW-0812">Transmembrane</keyword>
<dbReference type="Proteomes" id="UP000604341">
    <property type="component" value="Unassembled WGS sequence"/>
</dbReference>
<reference evidence="4" key="1">
    <citation type="journal article" date="2019" name="Int. J. Syst. Evol. Microbiol.">
        <title>The Global Catalogue of Microorganisms (GCM) 10K type strain sequencing project: providing services to taxonomists for standard genome sequencing and annotation.</title>
        <authorList>
            <consortium name="The Broad Institute Genomics Platform"/>
            <consortium name="The Broad Institute Genome Sequencing Center for Infectious Disease"/>
            <person name="Wu L."/>
            <person name="Ma J."/>
        </authorList>
    </citation>
    <scope>NUCLEOTIDE SEQUENCE [LARGE SCALE GENOMIC DNA]</scope>
    <source>
        <strain evidence="4">JCM 19173</strain>
    </source>
</reference>
<proteinExistence type="predicted"/>
<dbReference type="InterPro" id="IPR011726">
    <property type="entry name" value="KdpF"/>
</dbReference>
<dbReference type="EMBL" id="BMPE01000006">
    <property type="protein sequence ID" value="GGL04591.1"/>
    <property type="molecule type" value="Genomic_DNA"/>
</dbReference>
<evidence type="ECO:0000256" key="2">
    <source>
        <dbReference type="SAM" id="Phobius"/>
    </source>
</evidence>
<gene>
    <name evidence="3" type="ORF">GCM10010844_24120</name>
</gene>
<accession>A0ABQ2FMB1</accession>
<keyword evidence="2" id="KW-0472">Membrane</keyword>